<dbReference type="Pfam" id="PF00549">
    <property type="entry name" value="Ligase_CoA"/>
    <property type="match status" value="1"/>
</dbReference>
<name>A0A831LQR8_9EURY</name>
<dbReference type="GO" id="GO:0006099">
    <property type="term" value="P:tricarboxylic acid cycle"/>
    <property type="evidence" value="ECO:0007669"/>
    <property type="project" value="TreeGrafter"/>
</dbReference>
<dbReference type="Gene3D" id="3.40.50.261">
    <property type="entry name" value="Succinyl-CoA synthetase domains"/>
    <property type="match status" value="1"/>
</dbReference>
<reference evidence="3" key="1">
    <citation type="journal article" date="2020" name="mSystems">
        <title>Genome- and Community-Level Interaction Insights into Carbon Utilization and Element Cycling Functions of Hydrothermarchaeota in Hydrothermal Sediment.</title>
        <authorList>
            <person name="Zhou Z."/>
            <person name="Liu Y."/>
            <person name="Xu W."/>
            <person name="Pan J."/>
            <person name="Luo Z.H."/>
            <person name="Li M."/>
        </authorList>
    </citation>
    <scope>NUCLEOTIDE SEQUENCE</scope>
    <source>
        <strain evidence="3">SpSt-1183</strain>
    </source>
</reference>
<protein>
    <submittedName>
        <fullName evidence="3">Succinyl-CoA synthetase subunit beta</fullName>
    </submittedName>
</protein>
<accession>A0A831LQR8</accession>
<feature type="domain" description="ATP-citrate synthase/succinyl-CoA ligase C-terminal" evidence="2">
    <location>
        <begin position="71"/>
        <end position="182"/>
    </location>
</feature>
<organism evidence="3">
    <name type="scientific">Methanofollis liminatans</name>
    <dbReference type="NCBI Taxonomy" id="2201"/>
    <lineage>
        <taxon>Archaea</taxon>
        <taxon>Methanobacteriati</taxon>
        <taxon>Methanobacteriota</taxon>
        <taxon>Stenosarchaea group</taxon>
        <taxon>Methanomicrobia</taxon>
        <taxon>Methanomicrobiales</taxon>
        <taxon>Methanomicrobiaceae</taxon>
        <taxon>Methanofollis</taxon>
    </lineage>
</organism>
<dbReference type="GO" id="GO:0006104">
    <property type="term" value="P:succinyl-CoA metabolic process"/>
    <property type="evidence" value="ECO:0007669"/>
    <property type="project" value="TreeGrafter"/>
</dbReference>
<dbReference type="GO" id="GO:0000166">
    <property type="term" value="F:nucleotide binding"/>
    <property type="evidence" value="ECO:0007669"/>
    <property type="project" value="UniProtKB-KW"/>
</dbReference>
<dbReference type="PROSITE" id="PS01217">
    <property type="entry name" value="SUCCINYL_COA_LIG_3"/>
    <property type="match status" value="1"/>
</dbReference>
<gene>
    <name evidence="3" type="ORF">ENN52_01370</name>
</gene>
<dbReference type="Gene3D" id="3.30.470.20">
    <property type="entry name" value="ATP-grasp fold, B domain"/>
    <property type="match status" value="1"/>
</dbReference>
<dbReference type="Proteomes" id="UP000885648">
    <property type="component" value="Unassembled WGS sequence"/>
</dbReference>
<dbReference type="PANTHER" id="PTHR11815">
    <property type="entry name" value="SUCCINYL-COA SYNTHETASE BETA CHAIN"/>
    <property type="match status" value="1"/>
</dbReference>
<feature type="non-terminal residue" evidence="3">
    <location>
        <position position="1"/>
    </location>
</feature>
<sequence length="187" mass="19924">CKNDALLAEINPLVTTPKGVYAADAKLIIDDNSLARQGIAVNRDLTEREKEAEKHGFSYVELKGEIGVIGNGAGLTMATLDLIDHFKGKAANFLDVGGGADQERVKHAVRLVAGMPSVRVIIVNLLGGITRCDEVARGIIEAGVSQEVIVRLAGTNEEEGRRLLAEKGYRMLGSMDETVRAAVEATA</sequence>
<proteinExistence type="predicted"/>
<dbReference type="InterPro" id="IPR017866">
    <property type="entry name" value="Succ-CoA_synthase_bsu_CS"/>
</dbReference>
<dbReference type="GO" id="GO:0004775">
    <property type="term" value="F:succinate-CoA ligase (ADP-forming) activity"/>
    <property type="evidence" value="ECO:0007669"/>
    <property type="project" value="TreeGrafter"/>
</dbReference>
<dbReference type="GO" id="GO:0042709">
    <property type="term" value="C:succinate-CoA ligase complex"/>
    <property type="evidence" value="ECO:0007669"/>
    <property type="project" value="TreeGrafter"/>
</dbReference>
<dbReference type="SUPFAM" id="SSF52210">
    <property type="entry name" value="Succinyl-CoA synthetase domains"/>
    <property type="match status" value="1"/>
</dbReference>
<evidence type="ECO:0000313" key="3">
    <source>
        <dbReference type="EMBL" id="HDS62786.1"/>
    </source>
</evidence>
<dbReference type="InterPro" id="IPR005811">
    <property type="entry name" value="SUCC_ACL_C"/>
</dbReference>
<keyword evidence="1" id="KW-0547">Nucleotide-binding</keyword>
<comment type="caution">
    <text evidence="3">The sequence shown here is derived from an EMBL/GenBank/DDBJ whole genome shotgun (WGS) entry which is preliminary data.</text>
</comment>
<evidence type="ECO:0000259" key="2">
    <source>
        <dbReference type="Pfam" id="PF00549"/>
    </source>
</evidence>
<evidence type="ECO:0000256" key="1">
    <source>
        <dbReference type="ARBA" id="ARBA00022741"/>
    </source>
</evidence>
<dbReference type="PANTHER" id="PTHR11815:SF10">
    <property type="entry name" value="SUCCINATE--COA LIGASE [GDP-FORMING] SUBUNIT BETA, MITOCHONDRIAL"/>
    <property type="match status" value="1"/>
</dbReference>
<dbReference type="AlphaFoldDB" id="A0A831LQR8"/>
<dbReference type="SUPFAM" id="SSF56059">
    <property type="entry name" value="Glutathione synthetase ATP-binding domain-like"/>
    <property type="match status" value="1"/>
</dbReference>
<dbReference type="InterPro" id="IPR016102">
    <property type="entry name" value="Succinyl-CoA_synth-like"/>
</dbReference>
<dbReference type="EMBL" id="DSBY01000060">
    <property type="protein sequence ID" value="HDS62786.1"/>
    <property type="molecule type" value="Genomic_DNA"/>
</dbReference>